<name>A0AAV5WZM8_9BILA</name>
<comment type="subcellular location">
    <subcellularLocation>
        <location evidence="1 11">Nucleus</location>
    </subcellularLocation>
</comment>
<dbReference type="GO" id="GO:0005634">
    <property type="term" value="C:nucleus"/>
    <property type="evidence" value="ECO:0007669"/>
    <property type="project" value="UniProtKB-SubCell"/>
</dbReference>
<dbReference type="FunFam" id="3.30.50.10:FF:000030">
    <property type="entry name" value="Nuclear Hormone Receptor family"/>
    <property type="match status" value="1"/>
</dbReference>
<dbReference type="SMART" id="SM00430">
    <property type="entry name" value="HOLI"/>
    <property type="match status" value="1"/>
</dbReference>
<dbReference type="Pfam" id="PF00104">
    <property type="entry name" value="Hormone_recep"/>
    <property type="match status" value="1"/>
</dbReference>
<keyword evidence="3 11" id="KW-0479">Metal-binding</keyword>
<keyword evidence="10 11" id="KW-0539">Nucleus</keyword>
<dbReference type="InterPro" id="IPR035500">
    <property type="entry name" value="NHR-like_dom_sf"/>
</dbReference>
<evidence type="ECO:0000256" key="10">
    <source>
        <dbReference type="ARBA" id="ARBA00023242"/>
    </source>
</evidence>
<evidence type="ECO:0000313" key="14">
    <source>
        <dbReference type="EMBL" id="GMT34929.1"/>
    </source>
</evidence>
<dbReference type="Gene3D" id="1.10.565.10">
    <property type="entry name" value="Retinoid X Receptor"/>
    <property type="match status" value="1"/>
</dbReference>
<dbReference type="GO" id="GO:0043565">
    <property type="term" value="F:sequence-specific DNA binding"/>
    <property type="evidence" value="ECO:0007669"/>
    <property type="project" value="InterPro"/>
</dbReference>
<dbReference type="InterPro" id="IPR013088">
    <property type="entry name" value="Znf_NHR/GATA"/>
</dbReference>
<feature type="domain" description="Nuclear receptor" evidence="12">
    <location>
        <begin position="107"/>
        <end position="187"/>
    </location>
</feature>
<feature type="non-terminal residue" evidence="14">
    <location>
        <position position="1"/>
    </location>
</feature>
<feature type="domain" description="NR LBD" evidence="13">
    <location>
        <begin position="264"/>
        <end position="490"/>
    </location>
</feature>
<evidence type="ECO:0000256" key="8">
    <source>
        <dbReference type="ARBA" id="ARBA00023163"/>
    </source>
</evidence>
<evidence type="ECO:0008006" key="16">
    <source>
        <dbReference type="Google" id="ProtNLM"/>
    </source>
</evidence>
<dbReference type="EMBL" id="BTSY01000006">
    <property type="protein sequence ID" value="GMT34929.1"/>
    <property type="molecule type" value="Genomic_DNA"/>
</dbReference>
<dbReference type="Proteomes" id="UP001432322">
    <property type="component" value="Unassembled WGS sequence"/>
</dbReference>
<dbReference type="PROSITE" id="PS51030">
    <property type="entry name" value="NUCLEAR_REC_DBD_2"/>
    <property type="match status" value="1"/>
</dbReference>
<keyword evidence="6 11" id="KW-0805">Transcription regulation</keyword>
<evidence type="ECO:0000256" key="1">
    <source>
        <dbReference type="ARBA" id="ARBA00004123"/>
    </source>
</evidence>
<evidence type="ECO:0000256" key="9">
    <source>
        <dbReference type="ARBA" id="ARBA00023170"/>
    </source>
</evidence>
<proteinExistence type="inferred from homology"/>
<feature type="non-terminal residue" evidence="14">
    <location>
        <position position="494"/>
    </location>
</feature>
<sequence length="494" mass="56749">YIPPSEGLQTPTFDNFTAHFDYDTPSVSHWQLNGSCEETHIAGQCPGTSIVELRSDNTHISPSLAPSNLEDVIVVEISEDEPSSSRREEASLSKKTNRRIKLVVSCLEVCRVCGDHSTGRHYNVASCNGCKSFFRRTLLEGRRFVCEREGDCPVLPKKRKEQKRRHCRACRFRKCVEVGMNPKGIAVEDTDGRGALSMKRPSLSHFEIPHKIVSVGERVNRLVDNLQYIELRHQLLRVSTLNPLPSNPQTILDILKRPSAMGIPQDEMTGWPLANETSYTAISLEEHAQLRIPLPRLPYERLPQCFKFWFYADLVYACEWAKTLDFFRELDLNDQRELICFAGWQILNITHCFFSYSKGSEKVLFPDGKFSVWTPREVDRDVLSSLIRLKIDQTEYILLKALVICNPSCDRISDRSRSILEREREIHSRILFNHCMKKHGQRGPARFGEIFTLESVMLHQAIKTKELQTLLTVLKLRTIRINVMDEVCGIDYVP</sequence>
<organism evidence="14 15">
    <name type="scientific">Pristionchus fissidentatus</name>
    <dbReference type="NCBI Taxonomy" id="1538716"/>
    <lineage>
        <taxon>Eukaryota</taxon>
        <taxon>Metazoa</taxon>
        <taxon>Ecdysozoa</taxon>
        <taxon>Nematoda</taxon>
        <taxon>Chromadorea</taxon>
        <taxon>Rhabditida</taxon>
        <taxon>Rhabditina</taxon>
        <taxon>Diplogasteromorpha</taxon>
        <taxon>Diplogasteroidea</taxon>
        <taxon>Neodiplogasteridae</taxon>
        <taxon>Pristionchus</taxon>
    </lineage>
</organism>
<keyword evidence="9 11" id="KW-0675">Receptor</keyword>
<dbReference type="Pfam" id="PF00105">
    <property type="entry name" value="zf-C4"/>
    <property type="match status" value="1"/>
</dbReference>
<protein>
    <recommendedName>
        <fullName evidence="16">Nuclear receptor</fullName>
    </recommendedName>
</protein>
<dbReference type="PROSITE" id="PS00031">
    <property type="entry name" value="NUCLEAR_REC_DBD_1"/>
    <property type="match status" value="1"/>
</dbReference>
<comment type="caution">
    <text evidence="14">The sequence shown here is derived from an EMBL/GenBank/DDBJ whole genome shotgun (WGS) entry which is preliminary data.</text>
</comment>
<evidence type="ECO:0000256" key="11">
    <source>
        <dbReference type="RuleBase" id="RU004334"/>
    </source>
</evidence>
<keyword evidence="5 11" id="KW-0862">Zinc</keyword>
<dbReference type="SUPFAM" id="SSF48508">
    <property type="entry name" value="Nuclear receptor ligand-binding domain"/>
    <property type="match status" value="1"/>
</dbReference>
<evidence type="ECO:0000256" key="7">
    <source>
        <dbReference type="ARBA" id="ARBA00023125"/>
    </source>
</evidence>
<accession>A0AAV5WZM8</accession>
<comment type="similarity">
    <text evidence="2 11">Belongs to the nuclear hormone receptor family.</text>
</comment>
<dbReference type="Gene3D" id="3.30.50.10">
    <property type="entry name" value="Erythroid Transcription Factor GATA-1, subunit A"/>
    <property type="match status" value="1"/>
</dbReference>
<evidence type="ECO:0000259" key="12">
    <source>
        <dbReference type="PROSITE" id="PS51030"/>
    </source>
</evidence>
<dbReference type="SMART" id="SM00399">
    <property type="entry name" value="ZnF_C4"/>
    <property type="match status" value="1"/>
</dbReference>
<dbReference type="InterPro" id="IPR000536">
    <property type="entry name" value="Nucl_hrmn_rcpt_lig-bd"/>
</dbReference>
<dbReference type="SUPFAM" id="SSF57716">
    <property type="entry name" value="Glucocorticoid receptor-like (DNA-binding domain)"/>
    <property type="match status" value="1"/>
</dbReference>
<dbReference type="GO" id="GO:0003700">
    <property type="term" value="F:DNA-binding transcription factor activity"/>
    <property type="evidence" value="ECO:0007669"/>
    <property type="project" value="InterPro"/>
</dbReference>
<keyword evidence="4 11" id="KW-0863">Zinc-finger</keyword>
<evidence type="ECO:0000256" key="4">
    <source>
        <dbReference type="ARBA" id="ARBA00022771"/>
    </source>
</evidence>
<evidence type="ECO:0000256" key="6">
    <source>
        <dbReference type="ARBA" id="ARBA00023015"/>
    </source>
</evidence>
<dbReference type="InterPro" id="IPR050274">
    <property type="entry name" value="Nuclear_hormone_rcpt_NR2"/>
</dbReference>
<dbReference type="CDD" id="cd06916">
    <property type="entry name" value="NR_DBD_like"/>
    <property type="match status" value="1"/>
</dbReference>
<keyword evidence="15" id="KW-1185">Reference proteome</keyword>
<keyword evidence="7 11" id="KW-0238">DNA-binding</keyword>
<dbReference type="PANTHER" id="PTHR24083">
    <property type="entry name" value="NUCLEAR HORMONE RECEPTOR"/>
    <property type="match status" value="1"/>
</dbReference>
<dbReference type="CDD" id="cd06157">
    <property type="entry name" value="NR_LBD"/>
    <property type="match status" value="1"/>
</dbReference>
<dbReference type="PRINTS" id="PR00047">
    <property type="entry name" value="STROIDFINGER"/>
</dbReference>
<evidence type="ECO:0000256" key="5">
    <source>
        <dbReference type="ARBA" id="ARBA00022833"/>
    </source>
</evidence>
<dbReference type="PROSITE" id="PS51843">
    <property type="entry name" value="NR_LBD"/>
    <property type="match status" value="1"/>
</dbReference>
<keyword evidence="8 11" id="KW-0804">Transcription</keyword>
<reference evidence="14" key="1">
    <citation type="submission" date="2023-10" db="EMBL/GenBank/DDBJ databases">
        <title>Genome assembly of Pristionchus species.</title>
        <authorList>
            <person name="Yoshida K."/>
            <person name="Sommer R.J."/>
        </authorList>
    </citation>
    <scope>NUCLEOTIDE SEQUENCE</scope>
    <source>
        <strain evidence="14">RS5133</strain>
    </source>
</reference>
<gene>
    <name evidence="14" type="ORF">PFISCL1PPCAC_26226</name>
</gene>
<dbReference type="InterPro" id="IPR001723">
    <property type="entry name" value="Nuclear_hrmn_rcpt"/>
</dbReference>
<dbReference type="PRINTS" id="PR00398">
    <property type="entry name" value="STRDHORMONER"/>
</dbReference>
<evidence type="ECO:0000259" key="13">
    <source>
        <dbReference type="PROSITE" id="PS51843"/>
    </source>
</evidence>
<evidence type="ECO:0000313" key="15">
    <source>
        <dbReference type="Proteomes" id="UP001432322"/>
    </source>
</evidence>
<dbReference type="InterPro" id="IPR001628">
    <property type="entry name" value="Znf_hrmn_rcpt"/>
</dbReference>
<dbReference type="AlphaFoldDB" id="A0AAV5WZM8"/>
<evidence type="ECO:0000256" key="2">
    <source>
        <dbReference type="ARBA" id="ARBA00005993"/>
    </source>
</evidence>
<dbReference type="GO" id="GO:0008270">
    <property type="term" value="F:zinc ion binding"/>
    <property type="evidence" value="ECO:0007669"/>
    <property type="project" value="UniProtKB-KW"/>
</dbReference>
<evidence type="ECO:0000256" key="3">
    <source>
        <dbReference type="ARBA" id="ARBA00022723"/>
    </source>
</evidence>